<evidence type="ECO:0000256" key="1">
    <source>
        <dbReference type="SAM" id="MobiDB-lite"/>
    </source>
</evidence>
<feature type="region of interest" description="Disordered" evidence="1">
    <location>
        <begin position="53"/>
        <end position="78"/>
    </location>
</feature>
<gene>
    <name evidence="2" type="ORF">D2962_09065</name>
</gene>
<dbReference type="Proteomes" id="UP000280960">
    <property type="component" value="Chromosome"/>
</dbReference>
<sequence length="78" mass="9148">MVKKNRLVKNLNPGISDYQDFVDLLEEEDVMDEDIARDMNVDIETVRSIKQEMQDEETANGPSVFFKTPRTKKTRRKT</sequence>
<keyword evidence="3" id="KW-1185">Reference proteome</keyword>
<protein>
    <submittedName>
        <fullName evidence="2">Uncharacterized protein</fullName>
    </submittedName>
</protein>
<dbReference type="AlphaFoldDB" id="A0A3G2R5V8"/>
<proteinExistence type="predicted"/>
<evidence type="ECO:0000313" key="2">
    <source>
        <dbReference type="EMBL" id="AYO30745.1"/>
    </source>
</evidence>
<reference evidence="2 3" key="1">
    <citation type="submission" date="2018-10" db="EMBL/GenBank/DDBJ databases">
        <authorList>
            <person name="Zhang X."/>
        </authorList>
    </citation>
    <scope>NUCLEOTIDE SEQUENCE [LARGE SCALE GENOMIC DNA]</scope>
    <source>
        <strain evidence="2 3">SK-G1</strain>
    </source>
</reference>
<name>A0A3G2R5V8_9FIRM</name>
<evidence type="ECO:0000313" key="3">
    <source>
        <dbReference type="Proteomes" id="UP000280960"/>
    </source>
</evidence>
<accession>A0A3G2R5V8</accession>
<dbReference type="RefSeq" id="WP_120765586.1">
    <property type="nucleotide sequence ID" value="NZ_CP033169.1"/>
</dbReference>
<organism evidence="2 3">
    <name type="scientific">Biomaibacter acetigenes</name>
    <dbReference type="NCBI Taxonomy" id="2316383"/>
    <lineage>
        <taxon>Bacteria</taxon>
        <taxon>Bacillati</taxon>
        <taxon>Bacillota</taxon>
        <taxon>Clostridia</taxon>
        <taxon>Thermosediminibacterales</taxon>
        <taxon>Tepidanaerobacteraceae</taxon>
        <taxon>Biomaibacter</taxon>
    </lineage>
</organism>
<feature type="compositionally biased region" description="Basic residues" evidence="1">
    <location>
        <begin position="69"/>
        <end position="78"/>
    </location>
</feature>
<dbReference type="KEGG" id="bacg:D2962_09065"/>
<dbReference type="EMBL" id="CP033169">
    <property type="protein sequence ID" value="AYO30745.1"/>
    <property type="molecule type" value="Genomic_DNA"/>
</dbReference>